<name>A0A1I8AP34_9BILA</name>
<evidence type="ECO:0000313" key="3">
    <source>
        <dbReference type="WBParaSite" id="L893_g7719.t1"/>
    </source>
</evidence>
<evidence type="ECO:0000313" key="2">
    <source>
        <dbReference type="Proteomes" id="UP000095287"/>
    </source>
</evidence>
<protein>
    <submittedName>
        <fullName evidence="3">Uncharacterized protein</fullName>
    </submittedName>
</protein>
<organism evidence="2 3">
    <name type="scientific">Steinernema glaseri</name>
    <dbReference type="NCBI Taxonomy" id="37863"/>
    <lineage>
        <taxon>Eukaryota</taxon>
        <taxon>Metazoa</taxon>
        <taxon>Ecdysozoa</taxon>
        <taxon>Nematoda</taxon>
        <taxon>Chromadorea</taxon>
        <taxon>Rhabditida</taxon>
        <taxon>Tylenchina</taxon>
        <taxon>Panagrolaimomorpha</taxon>
        <taxon>Strongyloidoidea</taxon>
        <taxon>Steinernematidae</taxon>
        <taxon>Steinernema</taxon>
    </lineage>
</organism>
<feature type="region of interest" description="Disordered" evidence="1">
    <location>
        <begin position="48"/>
        <end position="85"/>
    </location>
</feature>
<keyword evidence="2" id="KW-1185">Reference proteome</keyword>
<dbReference type="AlphaFoldDB" id="A0A1I8AP34"/>
<evidence type="ECO:0000256" key="1">
    <source>
        <dbReference type="SAM" id="MobiDB-lite"/>
    </source>
</evidence>
<dbReference type="Proteomes" id="UP000095287">
    <property type="component" value="Unplaced"/>
</dbReference>
<reference evidence="3" key="1">
    <citation type="submission" date="2016-11" db="UniProtKB">
        <authorList>
            <consortium name="WormBaseParasite"/>
        </authorList>
    </citation>
    <scope>IDENTIFICATION</scope>
</reference>
<feature type="compositionally biased region" description="Basic and acidic residues" evidence="1">
    <location>
        <begin position="48"/>
        <end position="58"/>
    </location>
</feature>
<proteinExistence type="predicted"/>
<sequence>MLMSEMAILVPPPWFPDEEFGEQLSVGGGSVHQFGDVFVDERKETFILDHAPAPERQRSVSPQRSKPKKPKTVIPKAPSTDYLSARRNYSEEARKRYQEYQQQWKKFRTTQNQK</sequence>
<accession>A0A1I8AP34</accession>
<dbReference type="WBParaSite" id="L893_g7719.t1">
    <property type="protein sequence ID" value="L893_g7719.t1"/>
    <property type="gene ID" value="L893_g7719"/>
</dbReference>